<protein>
    <submittedName>
        <fullName evidence="1">Uncharacterized protein</fullName>
    </submittedName>
</protein>
<evidence type="ECO:0000313" key="1">
    <source>
        <dbReference type="EMBL" id="MCL1123398.1"/>
    </source>
</evidence>
<dbReference type="EMBL" id="JAKIKS010000005">
    <property type="protein sequence ID" value="MCL1123398.1"/>
    <property type="molecule type" value="Genomic_DNA"/>
</dbReference>
<comment type="caution">
    <text evidence="1">The sequence shown here is derived from an EMBL/GenBank/DDBJ whole genome shotgun (WGS) entry which is preliminary data.</text>
</comment>
<organism evidence="1 2">
    <name type="scientific">Shewanella surugensis</name>
    <dbReference type="NCBI Taxonomy" id="212020"/>
    <lineage>
        <taxon>Bacteria</taxon>
        <taxon>Pseudomonadati</taxon>
        <taxon>Pseudomonadota</taxon>
        <taxon>Gammaproteobacteria</taxon>
        <taxon>Alteromonadales</taxon>
        <taxon>Shewanellaceae</taxon>
        <taxon>Shewanella</taxon>
    </lineage>
</organism>
<dbReference type="Pfam" id="PF25948">
    <property type="entry name" value="DUF7986"/>
    <property type="match status" value="1"/>
</dbReference>
<proteinExistence type="predicted"/>
<gene>
    <name evidence="1" type="ORF">L2764_02605</name>
</gene>
<dbReference type="RefSeq" id="WP_248938685.1">
    <property type="nucleotide sequence ID" value="NZ_JAKIKS010000005.1"/>
</dbReference>
<keyword evidence="2" id="KW-1185">Reference proteome</keyword>
<reference evidence="1 2" key="1">
    <citation type="submission" date="2022-01" db="EMBL/GenBank/DDBJ databases">
        <title>Whole genome-based taxonomy of the Shewanellaceae.</title>
        <authorList>
            <person name="Martin-Rodriguez A.J."/>
        </authorList>
    </citation>
    <scope>NUCLEOTIDE SEQUENCE [LARGE SCALE GENOMIC DNA]</scope>
    <source>
        <strain evidence="1 2">DSM 17177</strain>
    </source>
</reference>
<dbReference type="Proteomes" id="UP001203423">
    <property type="component" value="Unassembled WGS sequence"/>
</dbReference>
<evidence type="ECO:0000313" key="2">
    <source>
        <dbReference type="Proteomes" id="UP001203423"/>
    </source>
</evidence>
<dbReference type="InterPro" id="IPR058292">
    <property type="entry name" value="DUF7986"/>
</dbReference>
<accession>A0ABT0L6T2</accession>
<sequence>MRNLQMSCDDSIFKQYEKYRQVGMELNNKFLEELDSNDMKIALRALGVLKNNKVSLSADDDMDRCYDFMVHDYKNKHGQNLVSAYWDKNRDVSQEDSLIIKSCLSSTSSLYEVISVNCTEKTIELHDLMHPDRDNIHIVDFGLSSSQMIKNFILYSRIIEFNDFNMTSGSALVFDQCHKDILLAKYKKKMNTVMIGDNQTKLAAAFFKLYQQYGYTQMGYKEVID</sequence>
<name>A0ABT0L6T2_9GAMM</name>